<evidence type="ECO:0000256" key="1">
    <source>
        <dbReference type="SAM" id="MobiDB-lite"/>
    </source>
</evidence>
<dbReference type="PANTHER" id="PTHR32108:SF9">
    <property type="entry name" value="REVERSE TRANSCRIPTASE RNASE H-LIKE DOMAIN-CONTAINING PROTEIN"/>
    <property type="match status" value="1"/>
</dbReference>
<organism evidence="3 4">
    <name type="scientific">Punica granatum</name>
    <name type="common">Pomegranate</name>
    <dbReference type="NCBI Taxonomy" id="22663"/>
    <lineage>
        <taxon>Eukaryota</taxon>
        <taxon>Viridiplantae</taxon>
        <taxon>Streptophyta</taxon>
        <taxon>Embryophyta</taxon>
        <taxon>Tracheophyta</taxon>
        <taxon>Spermatophyta</taxon>
        <taxon>Magnoliopsida</taxon>
        <taxon>eudicotyledons</taxon>
        <taxon>Gunneridae</taxon>
        <taxon>Pentapetalae</taxon>
        <taxon>rosids</taxon>
        <taxon>malvids</taxon>
        <taxon>Myrtales</taxon>
        <taxon>Lythraceae</taxon>
        <taxon>Punica</taxon>
    </lineage>
</organism>
<gene>
    <name evidence="4" type="primary">LOC116204268</name>
</gene>
<evidence type="ECO:0000313" key="4">
    <source>
        <dbReference type="RefSeq" id="XP_031392207.1"/>
    </source>
</evidence>
<dbReference type="GeneID" id="116204268"/>
<dbReference type="Proteomes" id="UP000515151">
    <property type="component" value="Chromosome 4"/>
</dbReference>
<accession>A0A6P8D526</accession>
<dbReference type="RefSeq" id="XP_031392207.1">
    <property type="nucleotide sequence ID" value="XM_031536347.1"/>
</dbReference>
<dbReference type="OrthoDB" id="1750196at2759"/>
<dbReference type="PANTHER" id="PTHR32108">
    <property type="entry name" value="DNA-DIRECTED RNA POLYMERASE SUBUNIT ALPHA"/>
    <property type="match status" value="1"/>
</dbReference>
<keyword evidence="3" id="KW-1185">Reference proteome</keyword>
<protein>
    <submittedName>
        <fullName evidence="4">Uncharacterized protein LOC116204268</fullName>
    </submittedName>
</protein>
<evidence type="ECO:0000259" key="2">
    <source>
        <dbReference type="Pfam" id="PF03732"/>
    </source>
</evidence>
<reference evidence="3" key="1">
    <citation type="journal article" date="2020" name="Plant Biotechnol. J.">
        <title>The pomegranate (Punica granatum L.) draft genome dissects genetic divergence between soft- and hard-seeded cultivars.</title>
        <authorList>
            <person name="Luo X."/>
            <person name="Li H."/>
            <person name="Wu Z."/>
            <person name="Yao W."/>
            <person name="Zhao P."/>
            <person name="Cao D."/>
            <person name="Yu H."/>
            <person name="Li K."/>
            <person name="Poudel K."/>
            <person name="Zhao D."/>
            <person name="Zhang F."/>
            <person name="Xia X."/>
            <person name="Chen L."/>
            <person name="Wang Q."/>
            <person name="Jing D."/>
            <person name="Cao S."/>
        </authorList>
    </citation>
    <scope>NUCLEOTIDE SEQUENCE [LARGE SCALE GENOMIC DNA]</scope>
    <source>
        <strain evidence="3">cv. Tunisia</strain>
    </source>
</reference>
<feature type="region of interest" description="Disordered" evidence="1">
    <location>
        <begin position="174"/>
        <end position="197"/>
    </location>
</feature>
<proteinExistence type="predicted"/>
<dbReference type="InterPro" id="IPR005162">
    <property type="entry name" value="Retrotrans_gag_dom"/>
</dbReference>
<reference evidence="4" key="2">
    <citation type="submission" date="2025-08" db="UniProtKB">
        <authorList>
            <consortium name="RefSeq"/>
        </authorList>
    </citation>
    <scope>IDENTIFICATION</scope>
    <source>
        <tissue evidence="4">Leaf</tissue>
    </source>
</reference>
<feature type="region of interest" description="Disordered" evidence="1">
    <location>
        <begin position="210"/>
        <end position="270"/>
    </location>
</feature>
<feature type="compositionally biased region" description="Low complexity" evidence="1">
    <location>
        <begin position="210"/>
        <end position="219"/>
    </location>
</feature>
<dbReference type="Pfam" id="PF03732">
    <property type="entry name" value="Retrotrans_gag"/>
    <property type="match status" value="1"/>
</dbReference>
<dbReference type="AlphaFoldDB" id="A0A6P8D526"/>
<evidence type="ECO:0000313" key="3">
    <source>
        <dbReference type="Proteomes" id="UP000515151"/>
    </source>
</evidence>
<feature type="domain" description="Retrotransposon gag" evidence="2">
    <location>
        <begin position="49"/>
        <end position="135"/>
    </location>
</feature>
<name>A0A6P8D526_PUNGR</name>
<sequence length="473" mass="52357">MQLPPKIKVPEFQRYYGTTDPRHHLRHYREKMLQYWDYEEFVIHTFQDSLAGAALDWYMSLKAADIPTWADLSSKFIDQYRYCTETPPTLLELSMMEMTEDQGFEAYAVKWRARAAKHVPPISEAQQIQLFHSTLKGAYYLHLLAHTSSCSNIIDAGKKLDIGIKLGKIEGPVEKKEGESSKRAATGTTGNRRGKDTSVNAQAYYSAPPASFPSSVPQQYAHNYAPAPPPIQQSRPPASRTPQPVQRAPAPQDQQGIATQTRRKQFSPLPAPLSHIYRQLLAGNKIRSIAPNPDFDPTIQDQSRRCEYHQGAPGHTTDNCWKLRERIQQLIDDKQLTFNAVKPPNVQSNPLPDHGSSPGPSINMIGVCAIGEYETGQEAPAPFVIEYVPAEAGVGYAGFGATPAPFVIEVPAREPYQDSKVPWTYEGSVGNLESQFSVMGVTRSGRVYENPKAANKGKALTVPGVAPEASSIP</sequence>